<name>A0ABQ6MFZ5_9STRA</name>
<dbReference type="Proteomes" id="UP001165060">
    <property type="component" value="Unassembled WGS sequence"/>
</dbReference>
<feature type="domain" description="Cyclic nucleotide-binding" evidence="3">
    <location>
        <begin position="275"/>
        <end position="395"/>
    </location>
</feature>
<dbReference type="InterPro" id="IPR014710">
    <property type="entry name" value="RmlC-like_jellyroll"/>
</dbReference>
<feature type="compositionally biased region" description="Polar residues" evidence="2">
    <location>
        <begin position="541"/>
        <end position="550"/>
    </location>
</feature>
<reference evidence="4 5" key="1">
    <citation type="journal article" date="2023" name="Commun. Biol.">
        <title>Genome analysis of Parmales, the sister group of diatoms, reveals the evolutionary specialization of diatoms from phago-mixotrophs to photoautotrophs.</title>
        <authorList>
            <person name="Ban H."/>
            <person name="Sato S."/>
            <person name="Yoshikawa S."/>
            <person name="Yamada K."/>
            <person name="Nakamura Y."/>
            <person name="Ichinomiya M."/>
            <person name="Sato N."/>
            <person name="Blanc-Mathieu R."/>
            <person name="Endo H."/>
            <person name="Kuwata A."/>
            <person name="Ogata H."/>
        </authorList>
    </citation>
    <scope>NUCLEOTIDE SEQUENCE [LARGE SCALE GENOMIC DNA]</scope>
</reference>
<dbReference type="PANTHER" id="PTHR23011:SF28">
    <property type="entry name" value="CYCLIC NUCLEOTIDE-BINDING DOMAIN CONTAINING PROTEIN"/>
    <property type="match status" value="1"/>
</dbReference>
<protein>
    <recommendedName>
        <fullName evidence="3">Cyclic nucleotide-binding domain-containing protein</fullName>
    </recommendedName>
</protein>
<dbReference type="PANTHER" id="PTHR23011">
    <property type="entry name" value="CYCLIC NUCLEOTIDE-BINDING DOMAIN CONTAINING PROTEIN"/>
    <property type="match status" value="1"/>
</dbReference>
<feature type="coiled-coil region" evidence="1">
    <location>
        <begin position="52"/>
        <end position="79"/>
    </location>
</feature>
<keyword evidence="1" id="KW-0175">Coiled coil</keyword>
<evidence type="ECO:0000313" key="5">
    <source>
        <dbReference type="Proteomes" id="UP001165060"/>
    </source>
</evidence>
<organism evidence="4 5">
    <name type="scientific">Tetraparma gracilis</name>
    <dbReference type="NCBI Taxonomy" id="2962635"/>
    <lineage>
        <taxon>Eukaryota</taxon>
        <taxon>Sar</taxon>
        <taxon>Stramenopiles</taxon>
        <taxon>Ochrophyta</taxon>
        <taxon>Bolidophyceae</taxon>
        <taxon>Parmales</taxon>
        <taxon>Triparmaceae</taxon>
        <taxon>Tetraparma</taxon>
    </lineage>
</organism>
<evidence type="ECO:0000256" key="2">
    <source>
        <dbReference type="SAM" id="MobiDB-lite"/>
    </source>
</evidence>
<dbReference type="EMBL" id="BRYB01001428">
    <property type="protein sequence ID" value="GMI25571.1"/>
    <property type="molecule type" value="Genomic_DNA"/>
</dbReference>
<proteinExistence type="predicted"/>
<feature type="region of interest" description="Disordered" evidence="2">
    <location>
        <begin position="612"/>
        <end position="662"/>
    </location>
</feature>
<dbReference type="CDD" id="cd00038">
    <property type="entry name" value="CAP_ED"/>
    <property type="match status" value="1"/>
</dbReference>
<accession>A0ABQ6MFZ5</accession>
<dbReference type="InterPro" id="IPR018490">
    <property type="entry name" value="cNMP-bd_dom_sf"/>
</dbReference>
<dbReference type="SMART" id="SM00100">
    <property type="entry name" value="cNMP"/>
    <property type="match status" value="2"/>
</dbReference>
<feature type="region of interest" description="Disordered" evidence="2">
    <location>
        <begin position="565"/>
        <end position="591"/>
    </location>
</feature>
<keyword evidence="5" id="KW-1185">Reference proteome</keyword>
<dbReference type="InterPro" id="IPR000595">
    <property type="entry name" value="cNMP-bd_dom"/>
</dbReference>
<feature type="region of interest" description="Disordered" evidence="2">
    <location>
        <begin position="513"/>
        <end position="550"/>
    </location>
</feature>
<evidence type="ECO:0000313" key="4">
    <source>
        <dbReference type="EMBL" id="GMI25571.1"/>
    </source>
</evidence>
<feature type="compositionally biased region" description="Low complexity" evidence="2">
    <location>
        <begin position="565"/>
        <end position="579"/>
    </location>
</feature>
<comment type="caution">
    <text evidence="4">The sequence shown here is derived from an EMBL/GenBank/DDBJ whole genome shotgun (WGS) entry which is preliminary data.</text>
</comment>
<dbReference type="PROSITE" id="PS50042">
    <property type="entry name" value="CNMP_BINDING_3"/>
    <property type="match status" value="2"/>
</dbReference>
<evidence type="ECO:0000259" key="3">
    <source>
        <dbReference type="PROSITE" id="PS50042"/>
    </source>
</evidence>
<dbReference type="Gene3D" id="2.60.120.10">
    <property type="entry name" value="Jelly Rolls"/>
    <property type="match status" value="2"/>
</dbReference>
<feature type="coiled-coil region" evidence="1">
    <location>
        <begin position="409"/>
        <end position="441"/>
    </location>
</feature>
<feature type="domain" description="Cyclic nucleotide-binding" evidence="3">
    <location>
        <begin position="127"/>
        <end position="253"/>
    </location>
</feature>
<evidence type="ECO:0000256" key="1">
    <source>
        <dbReference type="SAM" id="Coils"/>
    </source>
</evidence>
<gene>
    <name evidence="4" type="ORF">TeGR_g4489</name>
</gene>
<sequence>MDVAMFDGVSEFEKVLGAKYDLDVTEEDLKAFEHYTVEQKQFLVSFVMRWRNKALDKTRAQLQDAMDAIKAKVRAVKHAEHVAERERLQEECLSVIAAKKPSERSSEDVAHIVKWLHHMRISGERIHIDHKHMDVLAKNMAAVELEQGSCLFLQGDKGQYYYWIITGEVGMYSCFSATQEIALHDKFRIWNRVSPLSLESVAPLGKPLKRLGPGEGFGELSLMDSKSTRALSCATTQPSTIVRIHKDTYNETLVAMHAEKRELSLKTAILKRLKLFSGWSSAAITQASYQTERIVFGKNDRLCRYGKKVREVYFMADGEVHLSARVELDQANVLDEVTHAELPVADVYAGSIIGDSEVVEGLKHYKITATVKSAECTVLSMSRSDFELIVLRAPDDTGEKVRAGVAAAKAFREERLSKLQKKKKKEKVEKFNEELAESRVASKMRKQVERANRGSFGERASTAAGGARRASRATFAPGDYKGVTINLKELTGLDDDAIKGVVGALPAVAAGGGRRKFGAPKAAPAESFGMKSDPYDLPGLKNNNAPTSPRTLRKLKSRSMAGLSSLGSASSFGGSSLGDARPEKDSPVGQHLLGFQHYGSTLQASFGEFSQRPMTGHMSLGGSSSGGGSGRLPSAAVGGGVAKQPSGGRKSFKDKAVLGGGK</sequence>
<dbReference type="SUPFAM" id="SSF51206">
    <property type="entry name" value="cAMP-binding domain-like"/>
    <property type="match status" value="2"/>
</dbReference>